<sequence length="129" mass="14816">INQIPKRHRWLQGLVSTKVKGGDTLIESSPKFDYFLEEFSGELAHIDLIPPRIEEADFDLEEEIRLVENLSYDNSFPRPPKELNAEIANTILESFSLFPIHVEDSDSQIEEIDLFLATYDLMPPGIKNN</sequence>
<feature type="non-terminal residue" evidence="1">
    <location>
        <position position="1"/>
    </location>
</feature>
<proteinExistence type="predicted"/>
<gene>
    <name evidence="1" type="ORF">Tci_834935</name>
</gene>
<reference evidence="1" key="1">
    <citation type="journal article" date="2019" name="Sci. Rep.">
        <title>Draft genome of Tanacetum cinerariifolium, the natural source of mosquito coil.</title>
        <authorList>
            <person name="Yamashiro T."/>
            <person name="Shiraishi A."/>
            <person name="Satake H."/>
            <person name="Nakayama K."/>
        </authorList>
    </citation>
    <scope>NUCLEOTIDE SEQUENCE</scope>
</reference>
<feature type="non-terminal residue" evidence="1">
    <location>
        <position position="129"/>
    </location>
</feature>
<dbReference type="AlphaFoldDB" id="A0A699Q8I7"/>
<accession>A0A699Q8I7</accession>
<evidence type="ECO:0000313" key="1">
    <source>
        <dbReference type="EMBL" id="GFC62965.1"/>
    </source>
</evidence>
<dbReference type="EMBL" id="BKCJ010995979">
    <property type="protein sequence ID" value="GFC62965.1"/>
    <property type="molecule type" value="Genomic_DNA"/>
</dbReference>
<comment type="caution">
    <text evidence="1">The sequence shown here is derived from an EMBL/GenBank/DDBJ whole genome shotgun (WGS) entry which is preliminary data.</text>
</comment>
<protein>
    <recommendedName>
        <fullName evidence="2">Reverse transcriptase domain-containing protein</fullName>
    </recommendedName>
</protein>
<name>A0A699Q8I7_TANCI</name>
<evidence type="ECO:0008006" key="2">
    <source>
        <dbReference type="Google" id="ProtNLM"/>
    </source>
</evidence>
<organism evidence="1">
    <name type="scientific">Tanacetum cinerariifolium</name>
    <name type="common">Dalmatian daisy</name>
    <name type="synonym">Chrysanthemum cinerariifolium</name>
    <dbReference type="NCBI Taxonomy" id="118510"/>
    <lineage>
        <taxon>Eukaryota</taxon>
        <taxon>Viridiplantae</taxon>
        <taxon>Streptophyta</taxon>
        <taxon>Embryophyta</taxon>
        <taxon>Tracheophyta</taxon>
        <taxon>Spermatophyta</taxon>
        <taxon>Magnoliopsida</taxon>
        <taxon>eudicotyledons</taxon>
        <taxon>Gunneridae</taxon>
        <taxon>Pentapetalae</taxon>
        <taxon>asterids</taxon>
        <taxon>campanulids</taxon>
        <taxon>Asterales</taxon>
        <taxon>Asteraceae</taxon>
        <taxon>Asteroideae</taxon>
        <taxon>Anthemideae</taxon>
        <taxon>Anthemidinae</taxon>
        <taxon>Tanacetum</taxon>
    </lineage>
</organism>